<dbReference type="Proteomes" id="UP000308549">
    <property type="component" value="Unassembled WGS sequence"/>
</dbReference>
<dbReference type="SUPFAM" id="SSF50630">
    <property type="entry name" value="Acid proteases"/>
    <property type="match status" value="1"/>
</dbReference>
<evidence type="ECO:0000313" key="5">
    <source>
        <dbReference type="EMBL" id="TKA24500.1"/>
    </source>
</evidence>
<protein>
    <recommendedName>
        <fullName evidence="4">Peptidase A1 domain-containing protein</fullName>
    </recommendedName>
</protein>
<evidence type="ECO:0000256" key="2">
    <source>
        <dbReference type="SAM" id="Phobius"/>
    </source>
</evidence>
<evidence type="ECO:0000313" key="6">
    <source>
        <dbReference type="Proteomes" id="UP000308549"/>
    </source>
</evidence>
<dbReference type="Gene3D" id="2.40.70.10">
    <property type="entry name" value="Acid Proteases"/>
    <property type="match status" value="1"/>
</dbReference>
<feature type="region of interest" description="Disordered" evidence="1">
    <location>
        <begin position="519"/>
        <end position="606"/>
    </location>
</feature>
<evidence type="ECO:0000256" key="3">
    <source>
        <dbReference type="SAM" id="SignalP"/>
    </source>
</evidence>
<dbReference type="OrthoDB" id="4074350at2759"/>
<accession>A0A4U0TQY6</accession>
<keyword evidence="6" id="KW-1185">Reference proteome</keyword>
<feature type="domain" description="Peptidase A1" evidence="4">
    <location>
        <begin position="50"/>
        <end position="425"/>
    </location>
</feature>
<dbReference type="PANTHER" id="PTHR16861:SF4">
    <property type="entry name" value="SH3 DOMAIN PROTEIN (AFU_ORTHOLOGUE AFUA_1G13610)"/>
    <property type="match status" value="1"/>
</dbReference>
<organism evidence="5 6">
    <name type="scientific">Salinomyces thailandicus</name>
    <dbReference type="NCBI Taxonomy" id="706561"/>
    <lineage>
        <taxon>Eukaryota</taxon>
        <taxon>Fungi</taxon>
        <taxon>Dikarya</taxon>
        <taxon>Ascomycota</taxon>
        <taxon>Pezizomycotina</taxon>
        <taxon>Dothideomycetes</taxon>
        <taxon>Dothideomycetidae</taxon>
        <taxon>Mycosphaerellales</taxon>
        <taxon>Teratosphaeriaceae</taxon>
        <taxon>Salinomyces</taxon>
    </lineage>
</organism>
<feature type="chain" id="PRO_5020230957" description="Peptidase A1 domain-containing protein" evidence="3">
    <location>
        <begin position="23"/>
        <end position="606"/>
    </location>
</feature>
<evidence type="ECO:0000256" key="1">
    <source>
        <dbReference type="SAM" id="MobiDB-lite"/>
    </source>
</evidence>
<name>A0A4U0TQY6_9PEZI</name>
<dbReference type="AlphaFoldDB" id="A0A4U0TQY6"/>
<evidence type="ECO:0000259" key="4">
    <source>
        <dbReference type="PROSITE" id="PS51767"/>
    </source>
</evidence>
<keyword evidence="2" id="KW-0472">Membrane</keyword>
<dbReference type="InterPro" id="IPR021109">
    <property type="entry name" value="Peptidase_aspartic_dom_sf"/>
</dbReference>
<dbReference type="InterPro" id="IPR033121">
    <property type="entry name" value="PEPTIDASE_A1"/>
</dbReference>
<feature type="signal peptide" evidence="3">
    <location>
        <begin position="1"/>
        <end position="22"/>
    </location>
</feature>
<dbReference type="PROSITE" id="PS51767">
    <property type="entry name" value="PEPTIDASE_A1"/>
    <property type="match status" value="1"/>
</dbReference>
<dbReference type="EMBL" id="NAJL01000043">
    <property type="protein sequence ID" value="TKA24500.1"/>
    <property type="molecule type" value="Genomic_DNA"/>
</dbReference>
<feature type="compositionally biased region" description="Basic and acidic residues" evidence="1">
    <location>
        <begin position="560"/>
        <end position="569"/>
    </location>
</feature>
<dbReference type="CDD" id="cd12087">
    <property type="entry name" value="TM_EGFR-like"/>
    <property type="match status" value="1"/>
</dbReference>
<sequence>MASSSSYYLSLAVLAFSALVRGQYGIDHSASPIILSYGNNGSVGPDGPWWTISQSVNVDEQYMSMLPSLSNNTLIVNSSACSSQSADCPLPQPNLFSWSTGDVTSGANKTLSEELQPGEYDNWYSALRNMSGTGQFFSQTMNLHPDGDTSIMNTMGYLVMAVSNSYSAGFPNGAQYTMDTGLFSLYAEEDTFAWPDQISGFVWHNNRTLPDAYKLGYIPSVSYGLHVGSASTNLSGSLVLGGFDGSRCLDEPLVSDSRSFSLTGIALNVSDGSSAYTQSREAPITGLLQANGSSIDSIDVYPDPGVPYLYLPKDTCDALAAELPVTYSSDFNLYLWNTDDDAYRKIISSPHYIAFTFSSDGFETTINVPMTLMNLTLSYPLVSEDTQYFPCSPWTLNSAPYHLGRAFLQGAFLAQNWNTSKMFLAQAPGPDYLPESIKTIAYTDETIEPATNAPSWESTWSSTLTALKNDNSTITITADNSSSQGLSGGAIAGIVVGVIAGITLLAALAFILFRRKRRAARSGQSSQEQEMMRPHYGSSDGRSLSGPPLYSDAGGEGYVEEWKRPHEMPGEANMWLAEAPAEADPVEMPAREPQEMEGSEVGTKYK</sequence>
<dbReference type="PANTHER" id="PTHR16861">
    <property type="entry name" value="GLYCOPROTEIN 38"/>
    <property type="match status" value="1"/>
</dbReference>
<proteinExistence type="predicted"/>
<comment type="caution">
    <text evidence="5">The sequence shown here is derived from an EMBL/GenBank/DDBJ whole genome shotgun (WGS) entry which is preliminary data.</text>
</comment>
<feature type="transmembrane region" description="Helical" evidence="2">
    <location>
        <begin position="490"/>
        <end position="513"/>
    </location>
</feature>
<keyword evidence="2" id="KW-1133">Transmembrane helix</keyword>
<keyword evidence="2" id="KW-0812">Transmembrane</keyword>
<reference evidence="5 6" key="1">
    <citation type="submission" date="2017-03" db="EMBL/GenBank/DDBJ databases">
        <title>Genomes of endolithic fungi from Antarctica.</title>
        <authorList>
            <person name="Coleine C."/>
            <person name="Masonjones S."/>
            <person name="Stajich J.E."/>
        </authorList>
    </citation>
    <scope>NUCLEOTIDE SEQUENCE [LARGE SCALE GENOMIC DNA]</scope>
    <source>
        <strain evidence="5 6">CCFEE 6315</strain>
    </source>
</reference>
<keyword evidence="3" id="KW-0732">Signal</keyword>
<gene>
    <name evidence="5" type="ORF">B0A50_06657</name>
</gene>